<evidence type="ECO:0000313" key="1">
    <source>
        <dbReference type="EMBL" id="CAG9833970.1"/>
    </source>
</evidence>
<gene>
    <name evidence="1" type="ORF">DIABBA_LOCUS7324</name>
</gene>
<dbReference type="AlphaFoldDB" id="A0A9N9XCK6"/>
<dbReference type="Proteomes" id="UP001153709">
    <property type="component" value="Chromosome 4"/>
</dbReference>
<dbReference type="EMBL" id="OU898279">
    <property type="protein sequence ID" value="CAG9833970.1"/>
    <property type="molecule type" value="Genomic_DNA"/>
</dbReference>
<reference evidence="1" key="1">
    <citation type="submission" date="2022-01" db="EMBL/GenBank/DDBJ databases">
        <authorList>
            <person name="King R."/>
        </authorList>
    </citation>
    <scope>NUCLEOTIDE SEQUENCE</scope>
</reference>
<accession>A0A9N9XCK6</accession>
<sequence>MKKITHQYSRGRGRLQRIISHFNELGDYSVQNKYLTSIATVIPVGRRRSQNPKAEASFSQSSYSYRVRVNVSGSLQDTVFCYKVFLSLHICPIFMCQNVLRRLGLLGF</sequence>
<protein>
    <submittedName>
        <fullName evidence="1">Uncharacterized protein</fullName>
    </submittedName>
</protein>
<organism evidence="1 2">
    <name type="scientific">Diabrotica balteata</name>
    <name type="common">Banded cucumber beetle</name>
    <dbReference type="NCBI Taxonomy" id="107213"/>
    <lineage>
        <taxon>Eukaryota</taxon>
        <taxon>Metazoa</taxon>
        <taxon>Ecdysozoa</taxon>
        <taxon>Arthropoda</taxon>
        <taxon>Hexapoda</taxon>
        <taxon>Insecta</taxon>
        <taxon>Pterygota</taxon>
        <taxon>Neoptera</taxon>
        <taxon>Endopterygota</taxon>
        <taxon>Coleoptera</taxon>
        <taxon>Polyphaga</taxon>
        <taxon>Cucujiformia</taxon>
        <taxon>Chrysomeloidea</taxon>
        <taxon>Chrysomelidae</taxon>
        <taxon>Galerucinae</taxon>
        <taxon>Diabroticina</taxon>
        <taxon>Diabroticites</taxon>
        <taxon>Diabrotica</taxon>
    </lineage>
</organism>
<evidence type="ECO:0000313" key="2">
    <source>
        <dbReference type="Proteomes" id="UP001153709"/>
    </source>
</evidence>
<proteinExistence type="predicted"/>
<name>A0A9N9XCK6_DIABA</name>
<keyword evidence="2" id="KW-1185">Reference proteome</keyword>